<accession>A0A1K1XM31</accession>
<keyword evidence="4" id="KW-1185">Reference proteome</keyword>
<evidence type="ECO:0000313" key="4">
    <source>
        <dbReference type="Proteomes" id="UP000182350"/>
    </source>
</evidence>
<dbReference type="HAMAP" id="MF_00386">
    <property type="entry name" value="UPF0161_YidD"/>
    <property type="match status" value="1"/>
</dbReference>
<dbReference type="InterPro" id="IPR002696">
    <property type="entry name" value="Membr_insert_effic_factor_YidD"/>
</dbReference>
<protein>
    <recommendedName>
        <fullName evidence="1">Putative membrane protein insertion efficiency factor</fullName>
    </recommendedName>
</protein>
<sequence length="111" mass="12443">MWLQRPSTLRDWLMLPIRLVSGLLKRLLIGLVRFYQLFISPLKPPSCRFYPTCSSYAIEALKVHGPIKGLWLTVKRVGKCHPLHPGGVDLVPPGKHQSPSSPSCSSTDCKH</sequence>
<dbReference type="STRING" id="1122209.SAMN02745752_01921"/>
<dbReference type="GO" id="GO:0005886">
    <property type="term" value="C:plasma membrane"/>
    <property type="evidence" value="ECO:0007669"/>
    <property type="project" value="UniProtKB-SubCell"/>
</dbReference>
<organism evidence="3 4">
    <name type="scientific">Marinospirillum alkaliphilum DSM 21637</name>
    <dbReference type="NCBI Taxonomy" id="1122209"/>
    <lineage>
        <taxon>Bacteria</taxon>
        <taxon>Pseudomonadati</taxon>
        <taxon>Pseudomonadota</taxon>
        <taxon>Gammaproteobacteria</taxon>
        <taxon>Oceanospirillales</taxon>
        <taxon>Oceanospirillaceae</taxon>
        <taxon>Marinospirillum</taxon>
    </lineage>
</organism>
<name>A0A1K1XM31_9GAMM</name>
<dbReference type="Proteomes" id="UP000182350">
    <property type="component" value="Unassembled WGS sequence"/>
</dbReference>
<dbReference type="PANTHER" id="PTHR33383:SF1">
    <property type="entry name" value="MEMBRANE PROTEIN INSERTION EFFICIENCY FACTOR-RELATED"/>
    <property type="match status" value="1"/>
</dbReference>
<dbReference type="RefSeq" id="WP_084662106.1">
    <property type="nucleotide sequence ID" value="NZ_FPJW01000006.1"/>
</dbReference>
<dbReference type="PANTHER" id="PTHR33383">
    <property type="entry name" value="MEMBRANE PROTEIN INSERTION EFFICIENCY FACTOR-RELATED"/>
    <property type="match status" value="1"/>
</dbReference>
<dbReference type="EMBL" id="FPJW01000006">
    <property type="protein sequence ID" value="SFX50777.1"/>
    <property type="molecule type" value="Genomic_DNA"/>
</dbReference>
<feature type="compositionally biased region" description="Low complexity" evidence="2">
    <location>
        <begin position="98"/>
        <end position="111"/>
    </location>
</feature>
<feature type="region of interest" description="Disordered" evidence="2">
    <location>
        <begin position="86"/>
        <end position="111"/>
    </location>
</feature>
<keyword evidence="1" id="KW-0472">Membrane</keyword>
<evidence type="ECO:0000256" key="1">
    <source>
        <dbReference type="HAMAP-Rule" id="MF_00386"/>
    </source>
</evidence>
<dbReference type="SMART" id="SM01234">
    <property type="entry name" value="Haemolytic"/>
    <property type="match status" value="1"/>
</dbReference>
<evidence type="ECO:0000256" key="2">
    <source>
        <dbReference type="SAM" id="MobiDB-lite"/>
    </source>
</evidence>
<comment type="function">
    <text evidence="1">Could be involved in insertion of integral membrane proteins into the membrane.</text>
</comment>
<comment type="similarity">
    <text evidence="1">Belongs to the UPF0161 family.</text>
</comment>
<reference evidence="3 4" key="1">
    <citation type="submission" date="2016-11" db="EMBL/GenBank/DDBJ databases">
        <authorList>
            <person name="Jaros S."/>
            <person name="Januszkiewicz K."/>
            <person name="Wedrychowicz H."/>
        </authorList>
    </citation>
    <scope>NUCLEOTIDE SEQUENCE [LARGE SCALE GENOMIC DNA]</scope>
    <source>
        <strain evidence="3 4">DSM 21637</strain>
    </source>
</reference>
<dbReference type="AlphaFoldDB" id="A0A1K1XM31"/>
<keyword evidence="1" id="KW-1003">Cell membrane</keyword>
<evidence type="ECO:0000313" key="3">
    <source>
        <dbReference type="EMBL" id="SFX50777.1"/>
    </source>
</evidence>
<dbReference type="Pfam" id="PF01809">
    <property type="entry name" value="YidD"/>
    <property type="match status" value="1"/>
</dbReference>
<comment type="subcellular location">
    <subcellularLocation>
        <location evidence="1">Cell membrane</location>
        <topology evidence="1">Peripheral membrane protein</topology>
        <orientation evidence="1">Cytoplasmic side</orientation>
    </subcellularLocation>
</comment>
<gene>
    <name evidence="3" type="ORF">SAMN02745752_01921</name>
</gene>
<proteinExistence type="inferred from homology"/>
<dbReference type="NCBIfam" id="TIGR00278">
    <property type="entry name" value="membrane protein insertion efficiency factor YidD"/>
    <property type="match status" value="1"/>
</dbReference>